<organism evidence="2 3">
    <name type="scientific">Kingdonia uniflora</name>
    <dbReference type="NCBI Taxonomy" id="39325"/>
    <lineage>
        <taxon>Eukaryota</taxon>
        <taxon>Viridiplantae</taxon>
        <taxon>Streptophyta</taxon>
        <taxon>Embryophyta</taxon>
        <taxon>Tracheophyta</taxon>
        <taxon>Spermatophyta</taxon>
        <taxon>Magnoliopsida</taxon>
        <taxon>Ranunculales</taxon>
        <taxon>Circaeasteraceae</taxon>
        <taxon>Kingdonia</taxon>
    </lineage>
</organism>
<dbReference type="AlphaFoldDB" id="A0A7J7L4G1"/>
<dbReference type="Proteomes" id="UP000541444">
    <property type="component" value="Unassembled WGS sequence"/>
</dbReference>
<evidence type="ECO:0000313" key="2">
    <source>
        <dbReference type="EMBL" id="KAF6137444.1"/>
    </source>
</evidence>
<proteinExistence type="predicted"/>
<evidence type="ECO:0000256" key="1">
    <source>
        <dbReference type="SAM" id="MobiDB-lite"/>
    </source>
</evidence>
<keyword evidence="3" id="KW-1185">Reference proteome</keyword>
<gene>
    <name evidence="2" type="ORF">GIB67_009920</name>
</gene>
<comment type="caution">
    <text evidence="2">The sequence shown here is derived from an EMBL/GenBank/DDBJ whole genome shotgun (WGS) entry which is preliminary data.</text>
</comment>
<accession>A0A7J7L4G1</accession>
<feature type="compositionally biased region" description="Basic and acidic residues" evidence="1">
    <location>
        <begin position="113"/>
        <end position="134"/>
    </location>
</feature>
<dbReference type="EMBL" id="JACGCM010002657">
    <property type="protein sequence ID" value="KAF6137444.1"/>
    <property type="molecule type" value="Genomic_DNA"/>
</dbReference>
<reference evidence="2 3" key="1">
    <citation type="journal article" date="2020" name="IScience">
        <title>Genome Sequencing of the Endangered Kingdonia uniflora (Circaeasteraceae, Ranunculales) Reveals Potential Mechanisms of Evolutionary Specialization.</title>
        <authorList>
            <person name="Sun Y."/>
            <person name="Deng T."/>
            <person name="Zhang A."/>
            <person name="Moore M.J."/>
            <person name="Landis J.B."/>
            <person name="Lin N."/>
            <person name="Zhang H."/>
            <person name="Zhang X."/>
            <person name="Huang J."/>
            <person name="Zhang X."/>
            <person name="Sun H."/>
            <person name="Wang H."/>
        </authorList>
    </citation>
    <scope>NUCLEOTIDE SEQUENCE [LARGE SCALE GENOMIC DNA]</scope>
    <source>
        <strain evidence="2">TB1705</strain>
        <tissue evidence="2">Leaf</tissue>
    </source>
</reference>
<sequence length="134" mass="15046">MDGVSKDSKEIILEDLDDVRMWLMTLLDLLSIADILFQKSYEQGTFSDQKEITFEFSSFSDGKEGAAKEANFLCSKYLKDSSLDGVDEEHLFAEPKMTEALEEDEGSSGNISHTEHHSSKKGDELKSGEVNNKR</sequence>
<protein>
    <submittedName>
        <fullName evidence="2">Uncharacterized protein</fullName>
    </submittedName>
</protein>
<name>A0A7J7L4G1_9MAGN</name>
<evidence type="ECO:0000313" key="3">
    <source>
        <dbReference type="Proteomes" id="UP000541444"/>
    </source>
</evidence>
<dbReference type="OrthoDB" id="19639at2759"/>
<feature type="region of interest" description="Disordered" evidence="1">
    <location>
        <begin position="94"/>
        <end position="134"/>
    </location>
</feature>